<protein>
    <submittedName>
        <fullName evidence="5">DNA primase</fullName>
    </submittedName>
</protein>
<evidence type="ECO:0000256" key="3">
    <source>
        <dbReference type="ARBA" id="ARBA00022833"/>
    </source>
</evidence>
<dbReference type="RefSeq" id="WP_157302656.1">
    <property type="nucleotide sequence ID" value="NZ_BAAAZB010000001.1"/>
</dbReference>
<dbReference type="Gene3D" id="3.90.980.10">
    <property type="entry name" value="DNA primase, catalytic core, N-terminal domain"/>
    <property type="match status" value="1"/>
</dbReference>
<dbReference type="Proteomes" id="UP000468388">
    <property type="component" value="Unassembled WGS sequence"/>
</dbReference>
<keyword evidence="3" id="KW-0862">Zinc</keyword>
<organism evidence="5 6">
    <name type="scientific">Chitinophaga oryziterrae</name>
    <dbReference type="NCBI Taxonomy" id="1031224"/>
    <lineage>
        <taxon>Bacteria</taxon>
        <taxon>Pseudomonadati</taxon>
        <taxon>Bacteroidota</taxon>
        <taxon>Chitinophagia</taxon>
        <taxon>Chitinophagales</taxon>
        <taxon>Chitinophagaceae</taxon>
        <taxon>Chitinophaga</taxon>
    </lineage>
</organism>
<dbReference type="GO" id="GO:0003677">
    <property type="term" value="F:DNA binding"/>
    <property type="evidence" value="ECO:0007669"/>
    <property type="project" value="InterPro"/>
</dbReference>
<evidence type="ECO:0000256" key="2">
    <source>
        <dbReference type="ARBA" id="ARBA00022771"/>
    </source>
</evidence>
<dbReference type="SUPFAM" id="SSF57783">
    <property type="entry name" value="Zinc beta-ribbon"/>
    <property type="match status" value="1"/>
</dbReference>
<dbReference type="SUPFAM" id="SSF56731">
    <property type="entry name" value="DNA primase core"/>
    <property type="match status" value="1"/>
</dbReference>
<dbReference type="GO" id="GO:0003899">
    <property type="term" value="F:DNA-directed RNA polymerase activity"/>
    <property type="evidence" value="ECO:0007669"/>
    <property type="project" value="InterPro"/>
</dbReference>
<dbReference type="PANTHER" id="PTHR30313:SF2">
    <property type="entry name" value="DNA PRIMASE"/>
    <property type="match status" value="1"/>
</dbReference>
<proteinExistence type="predicted"/>
<feature type="domain" description="Zinc finger CHC2-type" evidence="4">
    <location>
        <begin position="27"/>
        <end position="84"/>
    </location>
</feature>
<dbReference type="PANTHER" id="PTHR30313">
    <property type="entry name" value="DNA PRIMASE"/>
    <property type="match status" value="1"/>
</dbReference>
<dbReference type="Pfam" id="PF08275">
    <property type="entry name" value="DNAG_N"/>
    <property type="match status" value="1"/>
</dbReference>
<dbReference type="Pfam" id="PF01807">
    <property type="entry name" value="Zn_ribbon_DnaG"/>
    <property type="match status" value="1"/>
</dbReference>
<keyword evidence="1" id="KW-0479">Metal-binding</keyword>
<dbReference type="Gene3D" id="3.90.580.10">
    <property type="entry name" value="Zinc finger, CHC2-type domain"/>
    <property type="match status" value="1"/>
</dbReference>
<name>A0A6N8JH90_9BACT</name>
<sequence length="894" mass="100070">MEIKEIKQQLSLLEVVVHYGLYPDAHYRLHCPFHADKTPSLQLYPKTGTYCCFSSNCNAGTGDAIQFIQLMEKCNKHEALIKAQGLLTVAGATLPVKPVTAPVVNAEEEVLEQEALLLKVFNFYKKALPLTKKAVEYLEGRGITYPLHEIGYNSGGLHVESKNHYLVSSMVKYGLLKPRPAGGYNVWAKDCVIFPLRNGDNKIVSFYGRSISNDSDQRHFYLMGRSGLYPGYPQGSATRLILTESMIDAASLLQQPEISMEYSVLALYGTNGLTEEHQQAIMSCSGLVEIILMLDGDAAGQAATVKHAQTLAGLLPHLLISTVALPADEDINSVLQTHDDSRILAALIDQRQPVSFFSSIEEKKLTVVMPTVPVSAPSDNRLNTVNAELLIYDGGLLQLTVLGGIKVTGLDRMRVTLKVAHLQKQLLPLRHNLDLYNHGHTEQLISKIAELFDMSMQVVAGVIGQLTSALEGYRVQRIESLQPRAAVRPELTAAQRQAAINYLRQENLLQQTNADIGKSGIVGEAVNRLIAYLVYSSRKQATPLHVMFLGASASGKTYLQEKVSSLIPAEDKIEITQITENAFYYFKQEELKHKLLLIEDLDGAESSLYPLRELQSKKRISKTVTLKDSKGNLKTVTVTVEGPVSVSGCTTREKLYEDNANRCLLLYVDSSKEQDKAIMDYQTRLSAGVINHSGEHAIKALYRNIQQVLQPVQVVNPYAHYIQLPEQIFKPRRTMTLLLSFIETVTFYHQYQREVKRDGQGQSYIVSTPADITAAFQLLKEVLFSKGDELANATRNFLEQLKVYLQQHGQESFTPQQIRQQFRLHPRSLQRYIRELHQYGYLRQVTGYKHRKGFEYSIADNGEYHQLTSEIDAQLQVILSKITATASTATVVRQ</sequence>
<dbReference type="InterPro" id="IPR013264">
    <property type="entry name" value="DNAG_N"/>
</dbReference>
<keyword evidence="2" id="KW-0863">Zinc-finger</keyword>
<dbReference type="InterPro" id="IPR002694">
    <property type="entry name" value="Znf_CHC2"/>
</dbReference>
<comment type="caution">
    <text evidence="5">The sequence shown here is derived from an EMBL/GenBank/DDBJ whole genome shotgun (WGS) entry which is preliminary data.</text>
</comment>
<evidence type="ECO:0000256" key="1">
    <source>
        <dbReference type="ARBA" id="ARBA00022723"/>
    </source>
</evidence>
<dbReference type="InterPro" id="IPR036977">
    <property type="entry name" value="DNA_primase_Znf_CHC2"/>
</dbReference>
<dbReference type="Gene3D" id="3.40.1360.10">
    <property type="match status" value="1"/>
</dbReference>
<gene>
    <name evidence="5" type="ORF">GO495_24820</name>
</gene>
<accession>A0A6N8JH90</accession>
<dbReference type="GO" id="GO:0006269">
    <property type="term" value="P:DNA replication, synthesis of primer"/>
    <property type="evidence" value="ECO:0007669"/>
    <property type="project" value="TreeGrafter"/>
</dbReference>
<evidence type="ECO:0000259" key="4">
    <source>
        <dbReference type="SMART" id="SM00400"/>
    </source>
</evidence>
<dbReference type="GO" id="GO:0008270">
    <property type="term" value="F:zinc ion binding"/>
    <property type="evidence" value="ECO:0007669"/>
    <property type="project" value="UniProtKB-KW"/>
</dbReference>
<dbReference type="GO" id="GO:0005737">
    <property type="term" value="C:cytoplasm"/>
    <property type="evidence" value="ECO:0007669"/>
    <property type="project" value="TreeGrafter"/>
</dbReference>
<reference evidence="5 6" key="1">
    <citation type="submission" date="2019-12" db="EMBL/GenBank/DDBJ databases">
        <title>The draft genomic sequence of strain Chitinophaga oryziterrae JCM 16595.</title>
        <authorList>
            <person name="Zhang X."/>
        </authorList>
    </citation>
    <scope>NUCLEOTIDE SEQUENCE [LARGE SCALE GENOMIC DNA]</scope>
    <source>
        <strain evidence="5 6">JCM 16595</strain>
    </source>
</reference>
<dbReference type="EMBL" id="WRXO01000009">
    <property type="protein sequence ID" value="MVT43841.1"/>
    <property type="molecule type" value="Genomic_DNA"/>
</dbReference>
<keyword evidence="6" id="KW-1185">Reference proteome</keyword>
<dbReference type="InterPro" id="IPR050219">
    <property type="entry name" value="DnaG_primase"/>
</dbReference>
<evidence type="ECO:0000313" key="6">
    <source>
        <dbReference type="Proteomes" id="UP000468388"/>
    </source>
</evidence>
<dbReference type="InterPro" id="IPR037068">
    <property type="entry name" value="DNA_primase_core_N_sf"/>
</dbReference>
<dbReference type="SMART" id="SM00400">
    <property type="entry name" value="ZnF_CHCC"/>
    <property type="match status" value="1"/>
</dbReference>
<dbReference type="AlphaFoldDB" id="A0A6N8JH90"/>
<dbReference type="OrthoDB" id="9804281at2"/>
<dbReference type="Pfam" id="PF13155">
    <property type="entry name" value="Toprim_2"/>
    <property type="match status" value="1"/>
</dbReference>
<evidence type="ECO:0000313" key="5">
    <source>
        <dbReference type="EMBL" id="MVT43841.1"/>
    </source>
</evidence>